<evidence type="ECO:0000256" key="1">
    <source>
        <dbReference type="SAM" id="MobiDB-lite"/>
    </source>
</evidence>
<dbReference type="NCBIfam" id="NF033223">
    <property type="entry name" value="YHYH_alt"/>
    <property type="match status" value="1"/>
</dbReference>
<sequence>MIATKILISTLILSLSLSSFAAAHPGRTDSNGGHTCKTNCEKWGLKYGEYHYHNGGSSNSSGSSNSGSSSSASKPAPAPAAAPPKEVIPKGTVMVNLPSYTIFVNGQQVTNSTSKFPVFEYKDITYFPMTWNYTQALGLETKWDASVGFAIRKTSNKAAKLNADSGVPDSKLYAKLPDFNVFVNDVWIDNASEEYPLLVLNDVTYFPMTWEYAVEQLGLTISLDNNTFNISK</sequence>
<accession>A0ABT2USQ6</accession>
<feature type="compositionally biased region" description="Low complexity" evidence="1">
    <location>
        <begin position="56"/>
        <end position="75"/>
    </location>
</feature>
<evidence type="ECO:0000313" key="3">
    <source>
        <dbReference type="EMBL" id="MCU6797701.1"/>
    </source>
</evidence>
<evidence type="ECO:0000313" key="4">
    <source>
        <dbReference type="Proteomes" id="UP001652445"/>
    </source>
</evidence>
<keyword evidence="2" id="KW-0732">Signal</keyword>
<dbReference type="Proteomes" id="UP001652445">
    <property type="component" value="Unassembled WGS sequence"/>
</dbReference>
<evidence type="ECO:0000256" key="2">
    <source>
        <dbReference type="SAM" id="SignalP"/>
    </source>
</evidence>
<proteinExistence type="predicted"/>
<feature type="signal peptide" evidence="2">
    <location>
        <begin position="1"/>
        <end position="21"/>
    </location>
</feature>
<dbReference type="EMBL" id="JAOQIO010000124">
    <property type="protein sequence ID" value="MCU6797701.1"/>
    <property type="molecule type" value="Genomic_DNA"/>
</dbReference>
<name>A0ABT2USQ6_9BACL</name>
<gene>
    <name evidence="3" type="ORF">OB236_36820</name>
</gene>
<protein>
    <submittedName>
        <fullName evidence="3">YHYH domain-containing protein</fullName>
    </submittedName>
</protein>
<reference evidence="3 4" key="1">
    <citation type="submission" date="2022-09" db="EMBL/GenBank/DDBJ databases">
        <authorList>
            <person name="Han X.L."/>
            <person name="Wang Q."/>
            <person name="Lu T."/>
        </authorList>
    </citation>
    <scope>NUCLEOTIDE SEQUENCE [LARGE SCALE GENOMIC DNA]</scope>
    <source>
        <strain evidence="3 4">WQ 127069</strain>
    </source>
</reference>
<dbReference type="InterPro" id="IPR047773">
    <property type="entry name" value="YHYH_dom_bact"/>
</dbReference>
<organism evidence="3 4">
    <name type="scientific">Paenibacillus baimaensis</name>
    <dbReference type="NCBI Taxonomy" id="2982185"/>
    <lineage>
        <taxon>Bacteria</taxon>
        <taxon>Bacillati</taxon>
        <taxon>Bacillota</taxon>
        <taxon>Bacilli</taxon>
        <taxon>Bacillales</taxon>
        <taxon>Paenibacillaceae</taxon>
        <taxon>Paenibacillus</taxon>
    </lineage>
</organism>
<comment type="caution">
    <text evidence="3">The sequence shown here is derived from an EMBL/GenBank/DDBJ whole genome shotgun (WGS) entry which is preliminary data.</text>
</comment>
<feature type="region of interest" description="Disordered" evidence="1">
    <location>
        <begin position="56"/>
        <end position="85"/>
    </location>
</feature>
<keyword evidence="4" id="KW-1185">Reference proteome</keyword>
<dbReference type="RefSeq" id="WP_262688434.1">
    <property type="nucleotide sequence ID" value="NZ_JAOQIO010000124.1"/>
</dbReference>
<feature type="chain" id="PRO_5046663581" evidence="2">
    <location>
        <begin position="22"/>
        <end position="232"/>
    </location>
</feature>